<reference evidence="1" key="1">
    <citation type="journal article" date="2022" name="Cell">
        <title>Design, construction, and in vivo augmentation of a complex gut microbiome.</title>
        <authorList>
            <person name="Cheng A.G."/>
            <person name="Ho P.Y."/>
            <person name="Aranda-Diaz A."/>
            <person name="Jain S."/>
            <person name="Yu F.B."/>
            <person name="Meng X."/>
            <person name="Wang M."/>
            <person name="Iakiviak M."/>
            <person name="Nagashima K."/>
            <person name="Zhao A."/>
            <person name="Murugkar P."/>
            <person name="Patil A."/>
            <person name="Atabakhsh K."/>
            <person name="Weakley A."/>
            <person name="Yan J."/>
            <person name="Brumbaugh A.R."/>
            <person name="Higginbottom S."/>
            <person name="Dimas A."/>
            <person name="Shiver A.L."/>
            <person name="Deutschbauer A."/>
            <person name="Neff N."/>
            <person name="Sonnenburg J.L."/>
            <person name="Huang K.C."/>
            <person name="Fischbach M.A."/>
        </authorList>
    </citation>
    <scope>NUCLEOTIDE SEQUENCE</scope>
    <source>
        <strain evidence="1">AP11</strain>
    </source>
</reference>
<dbReference type="GeneID" id="82892267"/>
<protein>
    <recommendedName>
        <fullName evidence="3">Glycosyltransferase</fullName>
    </recommendedName>
</protein>
<evidence type="ECO:0000313" key="2">
    <source>
        <dbReference type="Proteomes" id="UP001059295"/>
    </source>
</evidence>
<dbReference type="EMBL" id="CP102294">
    <property type="protein sequence ID" value="UWN57152.1"/>
    <property type="molecule type" value="Genomic_DNA"/>
</dbReference>
<name>A0ABY5V1I3_9BACT</name>
<evidence type="ECO:0000313" key="1">
    <source>
        <dbReference type="EMBL" id="UWN57152.1"/>
    </source>
</evidence>
<keyword evidence="2" id="KW-1185">Reference proteome</keyword>
<organism evidence="1 2">
    <name type="scientific">Alistipes ihumii AP11</name>
    <dbReference type="NCBI Taxonomy" id="1211813"/>
    <lineage>
        <taxon>Bacteria</taxon>
        <taxon>Pseudomonadati</taxon>
        <taxon>Bacteroidota</taxon>
        <taxon>Bacteroidia</taxon>
        <taxon>Bacteroidales</taxon>
        <taxon>Rikenellaceae</taxon>
        <taxon>Alistipes</taxon>
    </lineage>
</organism>
<dbReference type="Proteomes" id="UP001059295">
    <property type="component" value="Chromosome"/>
</dbReference>
<accession>A0ABY5V1I3</accession>
<proteinExistence type="predicted"/>
<evidence type="ECO:0008006" key="3">
    <source>
        <dbReference type="Google" id="ProtNLM"/>
    </source>
</evidence>
<sequence length="300" mass="35327">MKKIHVGILISYDYQYAPTCIRQIYNHADRITLAIDVNRRTWNGEKYAMSEDFLEGIKASDLERKIHIYEDDFAIPGLSAMENDTRERNMLAERMGSAEDQWHIQVDSDEYFVDFGAFVSFLHAIEKKVHKPLAIWVEWVTLLKKDPDGFLYVDNASRKEMAVVATNYPHYTAARLNTSLKITNLYCDHLLLHQSWARPETEIYQKIRNWSHNTDVDAEGYFNFWKSINRHNAPFLRDFHPFPQCRTTWHTLKFIPGNIDDIIASLRNDYQPSNKLAPKQYIKAVVKRVLRQLHIRRNPV</sequence>
<dbReference type="RefSeq" id="WP_019245485.1">
    <property type="nucleotide sequence ID" value="NZ_CAPH01000009.1"/>
</dbReference>
<gene>
    <name evidence="1" type="ORF">NQ491_10995</name>
</gene>